<dbReference type="PANTHER" id="PTHR47178">
    <property type="entry name" value="MONOOXYGENASE, FAD-BINDING"/>
    <property type="match status" value="1"/>
</dbReference>
<evidence type="ECO:0000256" key="2">
    <source>
        <dbReference type="ARBA" id="ARBA00022630"/>
    </source>
</evidence>
<accession>A0A8H4VXV2</accession>
<dbReference type="EMBL" id="JAAMPI010001133">
    <property type="protein sequence ID" value="KAF4626546.1"/>
    <property type="molecule type" value="Genomic_DNA"/>
</dbReference>
<protein>
    <recommendedName>
        <fullName evidence="8">FAD-binding domain-containing protein</fullName>
    </recommendedName>
</protein>
<evidence type="ECO:0000313" key="9">
    <source>
        <dbReference type="EMBL" id="KAF4626546.1"/>
    </source>
</evidence>
<feature type="region of interest" description="Disordered" evidence="6">
    <location>
        <begin position="310"/>
        <end position="334"/>
    </location>
</feature>
<keyword evidence="4" id="KW-0560">Oxidoreductase</keyword>
<evidence type="ECO:0000256" key="7">
    <source>
        <dbReference type="SAM" id="SignalP"/>
    </source>
</evidence>
<dbReference type="Pfam" id="PF01494">
    <property type="entry name" value="FAD_binding_3"/>
    <property type="match status" value="1"/>
</dbReference>
<dbReference type="PANTHER" id="PTHR47178:SF5">
    <property type="entry name" value="FAD-BINDING DOMAIN-CONTAINING PROTEIN"/>
    <property type="match status" value="1"/>
</dbReference>
<keyword evidence="5" id="KW-0503">Monooxygenase</keyword>
<evidence type="ECO:0000256" key="1">
    <source>
        <dbReference type="ARBA" id="ARBA00001974"/>
    </source>
</evidence>
<dbReference type="InterPro" id="IPR036188">
    <property type="entry name" value="FAD/NAD-bd_sf"/>
</dbReference>
<evidence type="ECO:0000259" key="8">
    <source>
        <dbReference type="Pfam" id="PF01494"/>
    </source>
</evidence>
<gene>
    <name evidence="9" type="ORF">G7Y89_g11611</name>
</gene>
<dbReference type="PRINTS" id="PR00420">
    <property type="entry name" value="RNGMNOXGNASE"/>
</dbReference>
<dbReference type="SUPFAM" id="SSF51905">
    <property type="entry name" value="FAD/NAD(P)-binding domain"/>
    <property type="match status" value="1"/>
</dbReference>
<reference evidence="9 10" key="1">
    <citation type="submission" date="2020-03" db="EMBL/GenBank/DDBJ databases">
        <title>Draft Genome Sequence of Cudoniella acicularis.</title>
        <authorList>
            <person name="Buettner E."/>
            <person name="Kellner H."/>
        </authorList>
    </citation>
    <scope>NUCLEOTIDE SEQUENCE [LARGE SCALE GENOMIC DNA]</scope>
    <source>
        <strain evidence="9 10">DSM 108380</strain>
    </source>
</reference>
<feature type="chain" id="PRO_5034978881" description="FAD-binding domain-containing protein" evidence="7">
    <location>
        <begin position="20"/>
        <end position="416"/>
    </location>
</feature>
<organism evidence="9 10">
    <name type="scientific">Cudoniella acicularis</name>
    <dbReference type="NCBI Taxonomy" id="354080"/>
    <lineage>
        <taxon>Eukaryota</taxon>
        <taxon>Fungi</taxon>
        <taxon>Dikarya</taxon>
        <taxon>Ascomycota</taxon>
        <taxon>Pezizomycotina</taxon>
        <taxon>Leotiomycetes</taxon>
        <taxon>Helotiales</taxon>
        <taxon>Tricladiaceae</taxon>
        <taxon>Cudoniella</taxon>
    </lineage>
</organism>
<comment type="cofactor">
    <cofactor evidence="1">
        <name>FAD</name>
        <dbReference type="ChEBI" id="CHEBI:57692"/>
    </cofactor>
</comment>
<evidence type="ECO:0000313" key="10">
    <source>
        <dbReference type="Proteomes" id="UP000566819"/>
    </source>
</evidence>
<dbReference type="AlphaFoldDB" id="A0A8H4VXV2"/>
<name>A0A8H4VXV2_9HELO</name>
<keyword evidence="2" id="KW-0285">Flavoprotein</keyword>
<keyword evidence="10" id="KW-1185">Reference proteome</keyword>
<evidence type="ECO:0000256" key="6">
    <source>
        <dbReference type="SAM" id="MobiDB-lite"/>
    </source>
</evidence>
<dbReference type="GO" id="GO:0071949">
    <property type="term" value="F:FAD binding"/>
    <property type="evidence" value="ECO:0007669"/>
    <property type="project" value="InterPro"/>
</dbReference>
<dbReference type="InterPro" id="IPR002938">
    <property type="entry name" value="FAD-bd"/>
</dbReference>
<dbReference type="GO" id="GO:0004497">
    <property type="term" value="F:monooxygenase activity"/>
    <property type="evidence" value="ECO:0007669"/>
    <property type="project" value="UniProtKB-KW"/>
</dbReference>
<dbReference type="OrthoDB" id="655030at2759"/>
<keyword evidence="3" id="KW-0274">FAD</keyword>
<evidence type="ECO:0000256" key="3">
    <source>
        <dbReference type="ARBA" id="ARBA00022827"/>
    </source>
</evidence>
<feature type="domain" description="FAD-binding" evidence="8">
    <location>
        <begin position="316"/>
        <end position="365"/>
    </location>
</feature>
<evidence type="ECO:0000256" key="4">
    <source>
        <dbReference type="ARBA" id="ARBA00023002"/>
    </source>
</evidence>
<evidence type="ECO:0000256" key="5">
    <source>
        <dbReference type="ARBA" id="ARBA00023033"/>
    </source>
</evidence>
<feature type="signal peptide" evidence="7">
    <location>
        <begin position="1"/>
        <end position="19"/>
    </location>
</feature>
<comment type="caution">
    <text evidence="9">The sequence shown here is derived from an EMBL/GenBank/DDBJ whole genome shotgun (WGS) entry which is preliminary data.</text>
</comment>
<dbReference type="Gene3D" id="3.50.50.60">
    <property type="entry name" value="FAD/NAD(P)-binding domain"/>
    <property type="match status" value="1"/>
</dbReference>
<sequence length="416" mass="45739">MPPFRVVVVGAGLAGSLLGNDLVQSDINCDVYEAKEPLSKREGYEIQLGAPALASFKACLTPEQQAAVIAKFGRSGGLVSSAPALFDTHFNMILDLRKFPSYTKSAPINRAVLRDLLRRPLNEAKRLHYHKKFKKYQVVKNPGKTDTIRVIFEDGSEELCDLLISAEGSRSPIGLNNIVLLRDCWRFMAKTSLPLSTLARLPPVVTKGPVGAAKDGMIFFFSVYLPQAQRQEPTQEAPKNDFDSTAKYDEDSASLFWSLAIPAERVPAEGPNAIPDKLAFCVEQIKDWHPHFHEMLQVVGDSYIHAFQPRSTHQPSKNWRTKARAKSSHSSEPGNNHVWLMGDSIHAMLPGRGMGGNQAMNDTADALPLIRGLVDKAAQGKVFFFAACALHVAYVVSLIKTGLGFKPVDDAPEFSD</sequence>
<proteinExistence type="predicted"/>
<keyword evidence="7" id="KW-0732">Signal</keyword>
<dbReference type="Proteomes" id="UP000566819">
    <property type="component" value="Unassembled WGS sequence"/>
</dbReference>